<evidence type="ECO:0000256" key="3">
    <source>
        <dbReference type="ARBA" id="ARBA00010006"/>
    </source>
</evidence>
<dbReference type="EC" id="2.7.11.1" evidence="4"/>
<evidence type="ECO:0000256" key="11">
    <source>
        <dbReference type="ARBA" id="ARBA00022840"/>
    </source>
</evidence>
<dbReference type="FunFam" id="3.30.200.20:FF:000191">
    <property type="entry name" value="3-phosphoinositide-dependent protein kinase 2-like"/>
    <property type="match status" value="1"/>
</dbReference>
<evidence type="ECO:0000256" key="4">
    <source>
        <dbReference type="ARBA" id="ARBA00012513"/>
    </source>
</evidence>
<proteinExistence type="inferred from homology"/>
<keyword evidence="12 16" id="KW-0472">Membrane</keyword>
<comment type="similarity">
    <text evidence="3">Belongs to the protein kinase superfamily. AGC Ser/Thr protein kinase family. PDPK1 subfamily.</text>
</comment>
<keyword evidence="16" id="KW-0812">Transmembrane</keyword>
<dbReference type="GO" id="GO:0016020">
    <property type="term" value="C:membrane"/>
    <property type="evidence" value="ECO:0007669"/>
    <property type="project" value="UniProtKB-SubCell"/>
</dbReference>
<dbReference type="GO" id="GO:0005737">
    <property type="term" value="C:cytoplasm"/>
    <property type="evidence" value="ECO:0007669"/>
    <property type="project" value="UniProtKB-SubCell"/>
</dbReference>
<keyword evidence="7" id="KW-0597">Phosphoprotein</keyword>
<dbReference type="GO" id="GO:0004674">
    <property type="term" value="F:protein serine/threonine kinase activity"/>
    <property type="evidence" value="ECO:0007669"/>
    <property type="project" value="UniProtKB-KW"/>
</dbReference>
<dbReference type="Proteomes" id="UP000289340">
    <property type="component" value="Chromosome 20"/>
</dbReference>
<dbReference type="InterPro" id="IPR000719">
    <property type="entry name" value="Prot_kinase_dom"/>
</dbReference>
<feature type="transmembrane region" description="Helical" evidence="16">
    <location>
        <begin position="125"/>
        <end position="149"/>
    </location>
</feature>
<dbReference type="FunFam" id="1.10.510.10:FF:000330">
    <property type="entry name" value="3-phosphoinositide-dependent protein kinase 2-like"/>
    <property type="match status" value="1"/>
</dbReference>
<feature type="region of interest" description="Disordered" evidence="15">
    <location>
        <begin position="1"/>
        <end position="27"/>
    </location>
</feature>
<evidence type="ECO:0000259" key="17">
    <source>
        <dbReference type="PROSITE" id="PS50011"/>
    </source>
</evidence>
<dbReference type="InterPro" id="IPR011009">
    <property type="entry name" value="Kinase-like_dom_sf"/>
</dbReference>
<evidence type="ECO:0000256" key="2">
    <source>
        <dbReference type="ARBA" id="ARBA00004496"/>
    </source>
</evidence>
<dbReference type="InterPro" id="IPR008271">
    <property type="entry name" value="Ser/Thr_kinase_AS"/>
</dbReference>
<evidence type="ECO:0000256" key="1">
    <source>
        <dbReference type="ARBA" id="ARBA00004170"/>
    </source>
</evidence>
<organism evidence="18 19">
    <name type="scientific">Glycine soja</name>
    <name type="common">Wild soybean</name>
    <dbReference type="NCBI Taxonomy" id="3848"/>
    <lineage>
        <taxon>Eukaryota</taxon>
        <taxon>Viridiplantae</taxon>
        <taxon>Streptophyta</taxon>
        <taxon>Embryophyta</taxon>
        <taxon>Tracheophyta</taxon>
        <taxon>Spermatophyta</taxon>
        <taxon>Magnoliopsida</taxon>
        <taxon>eudicotyledons</taxon>
        <taxon>Gunneridae</taxon>
        <taxon>Pentapetalae</taxon>
        <taxon>rosids</taxon>
        <taxon>fabids</taxon>
        <taxon>Fabales</taxon>
        <taxon>Fabaceae</taxon>
        <taxon>Papilionoideae</taxon>
        <taxon>50 kb inversion clade</taxon>
        <taxon>NPAAA clade</taxon>
        <taxon>indigoferoid/millettioid clade</taxon>
        <taxon>Phaseoleae</taxon>
        <taxon>Glycine</taxon>
        <taxon>Glycine subgen. Soja</taxon>
    </lineage>
</organism>
<keyword evidence="6" id="KW-0723">Serine/threonine-protein kinase</keyword>
<keyword evidence="19" id="KW-1185">Reference proteome</keyword>
<evidence type="ECO:0000256" key="15">
    <source>
        <dbReference type="SAM" id="MobiDB-lite"/>
    </source>
</evidence>
<evidence type="ECO:0000256" key="9">
    <source>
        <dbReference type="ARBA" id="ARBA00022741"/>
    </source>
</evidence>
<evidence type="ECO:0000256" key="6">
    <source>
        <dbReference type="ARBA" id="ARBA00022527"/>
    </source>
</evidence>
<comment type="catalytic activity">
    <reaction evidence="13">
        <text>L-threonyl-[protein] + ATP = O-phospho-L-threonyl-[protein] + ADP + H(+)</text>
        <dbReference type="Rhea" id="RHEA:46608"/>
        <dbReference type="Rhea" id="RHEA-COMP:11060"/>
        <dbReference type="Rhea" id="RHEA-COMP:11605"/>
        <dbReference type="ChEBI" id="CHEBI:15378"/>
        <dbReference type="ChEBI" id="CHEBI:30013"/>
        <dbReference type="ChEBI" id="CHEBI:30616"/>
        <dbReference type="ChEBI" id="CHEBI:61977"/>
        <dbReference type="ChEBI" id="CHEBI:456216"/>
        <dbReference type="EC" id="2.7.11.1"/>
    </reaction>
</comment>
<dbReference type="PROSITE" id="PS50011">
    <property type="entry name" value="PROTEIN_KINASE_DOM"/>
    <property type="match status" value="1"/>
</dbReference>
<evidence type="ECO:0000256" key="7">
    <source>
        <dbReference type="ARBA" id="ARBA00022553"/>
    </source>
</evidence>
<dbReference type="Gene3D" id="2.30.29.30">
    <property type="entry name" value="Pleckstrin-homology domain (PH domain)/Phosphotyrosine-binding domain (PTB)"/>
    <property type="match status" value="1"/>
</dbReference>
<sequence length="545" mass="61107">MLETEKDFDSKLKIQGNSSSSNGGGNVQRSKSFAFRAPQENYTIQDFELGKIYGVGSYSKVVRAKKKDTGTVYALKIMDKKFITKENKTAYVKLERIVLDQLDHPGIVRLYFTFQDSFSLCKYSWMYVIFTLAYGLTYSSLIPSQLFLLLPSFAKLVYIYFDIIFFPFSFYIGEDMALESCEGGELFDQITRKGRLSEDEARFYAAEVVDALEYIHNLGVIHRDIKPENLLLTAEGHIKIADFGSVKPMQDSQITVLPNAASDDKACTFVGTAAYVPPEVLNSSPATFGNDLWALGCTLYQMLSGTSPFKDASEWLIFQRIIARDLRFPDYFSDEARDLIDRLLDLDPSRRPGAAPDGYAILKRHPFFKGVDWDNLRAQIPPKLAPEPGTQSPVADDVHDSSWSPSHIGDGSAASVRQPDGATSSEGTGHITRLASIDSFDSKWQQFLEPGESVLMISMVKKLQKLTSKKVQLILTNKPKLIYVDPSKLIVKGNIIWSDNPNDLSIQVASPSNFKICTPKKVMSFEDAKQRACQWKKAIEGLQNR</sequence>
<reference evidence="18 19" key="1">
    <citation type="submission" date="2018-09" db="EMBL/GenBank/DDBJ databases">
        <title>A high-quality reference genome of wild soybean provides a powerful tool to mine soybean genomes.</title>
        <authorList>
            <person name="Xie M."/>
            <person name="Chung C.Y.L."/>
            <person name="Li M.-W."/>
            <person name="Wong F.-L."/>
            <person name="Chan T.-F."/>
            <person name="Lam H.-M."/>
        </authorList>
    </citation>
    <scope>NUCLEOTIDE SEQUENCE [LARGE SCALE GENOMIC DNA]</scope>
    <source>
        <strain evidence="19">cv. W05</strain>
        <tissue evidence="18">Hypocotyl of etiolated seedlings</tissue>
    </source>
</reference>
<comment type="caution">
    <text evidence="18">The sequence shown here is derived from an EMBL/GenBank/DDBJ whole genome shotgun (WGS) entry which is preliminary data.</text>
</comment>
<protein>
    <recommendedName>
        <fullName evidence="4">non-specific serine/threonine protein kinase</fullName>
        <ecNumber evidence="4">2.7.11.1</ecNumber>
    </recommendedName>
</protein>
<dbReference type="CDD" id="cd05581">
    <property type="entry name" value="STKc_PDK1"/>
    <property type="match status" value="1"/>
</dbReference>
<evidence type="ECO:0000256" key="16">
    <source>
        <dbReference type="SAM" id="Phobius"/>
    </source>
</evidence>
<dbReference type="GO" id="GO:0035556">
    <property type="term" value="P:intracellular signal transduction"/>
    <property type="evidence" value="ECO:0007669"/>
    <property type="project" value="TreeGrafter"/>
</dbReference>
<dbReference type="Pfam" id="PF00069">
    <property type="entry name" value="Pkinase"/>
    <property type="match status" value="2"/>
</dbReference>
<comment type="catalytic activity">
    <reaction evidence="14">
        <text>L-seryl-[protein] + ATP = O-phospho-L-seryl-[protein] + ADP + H(+)</text>
        <dbReference type="Rhea" id="RHEA:17989"/>
        <dbReference type="Rhea" id="RHEA-COMP:9863"/>
        <dbReference type="Rhea" id="RHEA-COMP:11604"/>
        <dbReference type="ChEBI" id="CHEBI:15378"/>
        <dbReference type="ChEBI" id="CHEBI:29999"/>
        <dbReference type="ChEBI" id="CHEBI:30616"/>
        <dbReference type="ChEBI" id="CHEBI:83421"/>
        <dbReference type="ChEBI" id="CHEBI:456216"/>
        <dbReference type="EC" id="2.7.11.1"/>
    </reaction>
</comment>
<feature type="domain" description="Protein kinase" evidence="17">
    <location>
        <begin position="47"/>
        <end position="368"/>
    </location>
</feature>
<dbReference type="SUPFAM" id="SSF56112">
    <property type="entry name" value="Protein kinase-like (PK-like)"/>
    <property type="match status" value="1"/>
</dbReference>
<dbReference type="AlphaFoldDB" id="A0A445F777"/>
<dbReference type="PANTHER" id="PTHR24356:SF163">
    <property type="entry name" value="3-PHOSPHOINOSITIDE-DEPENDENT PROTEIN KINASE 1-RELATED"/>
    <property type="match status" value="1"/>
</dbReference>
<comment type="subcellular location">
    <subcellularLocation>
        <location evidence="2">Cytoplasm</location>
    </subcellularLocation>
    <subcellularLocation>
        <location evidence="1">Membrane</location>
        <topology evidence="1">Peripheral membrane protein</topology>
    </subcellularLocation>
</comment>
<evidence type="ECO:0000313" key="19">
    <source>
        <dbReference type="Proteomes" id="UP000289340"/>
    </source>
</evidence>
<name>A0A445F777_GLYSO</name>
<evidence type="ECO:0000256" key="14">
    <source>
        <dbReference type="ARBA" id="ARBA00048679"/>
    </source>
</evidence>
<feature type="transmembrane region" description="Helical" evidence="16">
    <location>
        <begin position="156"/>
        <end position="173"/>
    </location>
</feature>
<keyword evidence="9" id="KW-0547">Nucleotide-binding</keyword>
<dbReference type="GO" id="GO:0106310">
    <property type="term" value="F:protein serine kinase activity"/>
    <property type="evidence" value="ECO:0007669"/>
    <property type="project" value="RHEA"/>
</dbReference>
<evidence type="ECO:0000256" key="5">
    <source>
        <dbReference type="ARBA" id="ARBA00022490"/>
    </source>
</evidence>
<evidence type="ECO:0000256" key="13">
    <source>
        <dbReference type="ARBA" id="ARBA00047899"/>
    </source>
</evidence>
<dbReference type="InterPro" id="IPR039046">
    <property type="entry name" value="PDPK1"/>
</dbReference>
<dbReference type="Pfam" id="PF14593">
    <property type="entry name" value="PH_3"/>
    <property type="match status" value="1"/>
</dbReference>
<evidence type="ECO:0000256" key="8">
    <source>
        <dbReference type="ARBA" id="ARBA00022679"/>
    </source>
</evidence>
<dbReference type="PROSITE" id="PS00108">
    <property type="entry name" value="PROTEIN_KINASE_ST"/>
    <property type="match status" value="1"/>
</dbReference>
<dbReference type="GO" id="GO:0005524">
    <property type="term" value="F:ATP binding"/>
    <property type="evidence" value="ECO:0007669"/>
    <property type="project" value="UniProtKB-KW"/>
</dbReference>
<evidence type="ECO:0000256" key="12">
    <source>
        <dbReference type="ARBA" id="ARBA00023136"/>
    </source>
</evidence>
<keyword evidence="16" id="KW-1133">Transmembrane helix</keyword>
<keyword evidence="8 18" id="KW-0808">Transferase</keyword>
<keyword evidence="5" id="KW-0963">Cytoplasm</keyword>
<evidence type="ECO:0000256" key="10">
    <source>
        <dbReference type="ARBA" id="ARBA00022777"/>
    </source>
</evidence>
<feature type="region of interest" description="Disordered" evidence="15">
    <location>
        <begin position="380"/>
        <end position="429"/>
    </location>
</feature>
<accession>A0A445F777</accession>
<dbReference type="Gene3D" id="1.10.510.10">
    <property type="entry name" value="Transferase(Phosphotransferase) domain 1"/>
    <property type="match status" value="1"/>
</dbReference>
<dbReference type="PANTHER" id="PTHR24356">
    <property type="entry name" value="SERINE/THREONINE-PROTEIN KINASE"/>
    <property type="match status" value="1"/>
</dbReference>
<dbReference type="SUPFAM" id="SSF50729">
    <property type="entry name" value="PH domain-like"/>
    <property type="match status" value="1"/>
</dbReference>
<dbReference type="InterPro" id="IPR011993">
    <property type="entry name" value="PH-like_dom_sf"/>
</dbReference>
<feature type="compositionally biased region" description="Basic and acidic residues" evidence="15">
    <location>
        <begin position="1"/>
        <end position="12"/>
    </location>
</feature>
<dbReference type="EMBL" id="QZWG01000020">
    <property type="protein sequence ID" value="RZB44686.1"/>
    <property type="molecule type" value="Genomic_DNA"/>
</dbReference>
<evidence type="ECO:0000313" key="18">
    <source>
        <dbReference type="EMBL" id="RZB44686.1"/>
    </source>
</evidence>
<dbReference type="InterPro" id="IPR033931">
    <property type="entry name" value="PDK1-typ_PH"/>
</dbReference>
<keyword evidence="10 18" id="KW-0418">Kinase</keyword>
<dbReference type="Gene3D" id="3.30.200.20">
    <property type="entry name" value="Phosphorylase Kinase, domain 1"/>
    <property type="match status" value="1"/>
</dbReference>
<gene>
    <name evidence="18" type="ORF">D0Y65_054554</name>
</gene>
<dbReference type="InterPro" id="IPR050236">
    <property type="entry name" value="Ser_Thr_kinase_AGC"/>
</dbReference>
<dbReference type="FunFam" id="2.30.29.30:FF:000305">
    <property type="entry name" value="3-phosphoinositide-dependent protein kinase 1"/>
    <property type="match status" value="1"/>
</dbReference>
<dbReference type="SMART" id="SM00220">
    <property type="entry name" value="S_TKc"/>
    <property type="match status" value="1"/>
</dbReference>
<keyword evidence="11" id="KW-0067">ATP-binding</keyword>